<accession>A0ABS4QGL1</accession>
<feature type="chain" id="PRO_5045088845" evidence="2">
    <location>
        <begin position="22"/>
        <end position="128"/>
    </location>
</feature>
<keyword evidence="4" id="KW-1185">Reference proteome</keyword>
<dbReference type="RefSeq" id="WP_209891498.1">
    <property type="nucleotide sequence ID" value="NZ_JAGGMR010000001.1"/>
</dbReference>
<proteinExistence type="predicted"/>
<gene>
    <name evidence="3" type="ORF">BJ987_003718</name>
</gene>
<name>A0ABS4QGL1_9NOCA</name>
<keyword evidence="1" id="KW-0472">Membrane</keyword>
<comment type="caution">
    <text evidence="3">The sequence shown here is derived from an EMBL/GenBank/DDBJ whole genome shotgun (WGS) entry which is preliminary data.</text>
</comment>
<sequence>MFIRRILGATTTFLLTGAALAGPAVAQATLQAESGMTSGRLGPTLTALVGLAGIGLGVLALRSTATRTSLAALTLGLISTVAGTVFAITADGGPGTGNGIVGAWGAIAFGLVALVLGSLAWKRTGTHG</sequence>
<evidence type="ECO:0000256" key="1">
    <source>
        <dbReference type="SAM" id="Phobius"/>
    </source>
</evidence>
<dbReference type="InterPro" id="IPR045770">
    <property type="entry name" value="DUF6223"/>
</dbReference>
<keyword evidence="2" id="KW-0732">Signal</keyword>
<dbReference type="Proteomes" id="UP001519325">
    <property type="component" value="Unassembled WGS sequence"/>
</dbReference>
<feature type="transmembrane region" description="Helical" evidence="1">
    <location>
        <begin position="68"/>
        <end position="88"/>
    </location>
</feature>
<feature type="signal peptide" evidence="2">
    <location>
        <begin position="1"/>
        <end position="21"/>
    </location>
</feature>
<feature type="transmembrane region" description="Helical" evidence="1">
    <location>
        <begin position="42"/>
        <end position="61"/>
    </location>
</feature>
<dbReference type="EMBL" id="JAGGMR010000001">
    <property type="protein sequence ID" value="MBP2190817.1"/>
    <property type="molecule type" value="Genomic_DNA"/>
</dbReference>
<dbReference type="Pfam" id="PF19733">
    <property type="entry name" value="DUF6223"/>
    <property type="match status" value="1"/>
</dbReference>
<feature type="transmembrane region" description="Helical" evidence="1">
    <location>
        <begin position="100"/>
        <end position="121"/>
    </location>
</feature>
<protein>
    <submittedName>
        <fullName evidence="3">FtsH-binding integral membrane protein</fullName>
    </submittedName>
</protein>
<evidence type="ECO:0000313" key="4">
    <source>
        <dbReference type="Proteomes" id="UP001519325"/>
    </source>
</evidence>
<reference evidence="3 4" key="1">
    <citation type="submission" date="2021-03" db="EMBL/GenBank/DDBJ databases">
        <title>Sequencing the genomes of 1000 actinobacteria strains.</title>
        <authorList>
            <person name="Klenk H.-P."/>
        </authorList>
    </citation>
    <scope>NUCLEOTIDE SEQUENCE [LARGE SCALE GENOMIC DNA]</scope>
    <source>
        <strain evidence="3 4">DSM 45516</strain>
    </source>
</reference>
<keyword evidence="1" id="KW-0812">Transmembrane</keyword>
<organism evidence="3 4">
    <name type="scientific">Nocardia goodfellowii</name>
    <dbReference type="NCBI Taxonomy" id="882446"/>
    <lineage>
        <taxon>Bacteria</taxon>
        <taxon>Bacillati</taxon>
        <taxon>Actinomycetota</taxon>
        <taxon>Actinomycetes</taxon>
        <taxon>Mycobacteriales</taxon>
        <taxon>Nocardiaceae</taxon>
        <taxon>Nocardia</taxon>
    </lineage>
</organism>
<keyword evidence="1" id="KW-1133">Transmembrane helix</keyword>
<evidence type="ECO:0000256" key="2">
    <source>
        <dbReference type="SAM" id="SignalP"/>
    </source>
</evidence>
<evidence type="ECO:0000313" key="3">
    <source>
        <dbReference type="EMBL" id="MBP2190817.1"/>
    </source>
</evidence>